<evidence type="ECO:0000256" key="5">
    <source>
        <dbReference type="ARBA" id="ARBA00012866"/>
    </source>
</evidence>
<dbReference type="InterPro" id="IPR031641">
    <property type="entry name" value="PapA_C"/>
</dbReference>
<gene>
    <name evidence="14" type="ORF">I8755_03480</name>
</gene>
<evidence type="ECO:0000256" key="12">
    <source>
        <dbReference type="SAM" id="MobiDB-lite"/>
    </source>
</evidence>
<comment type="catalytic activity">
    <reaction evidence="3">
        <text>2 a mycocerosyl-[mycocerosic acid synthase] + a phthiodiolone = a dimycocerosyl phthiodiolone + 2 holo-[mycocerosic acid synthase].</text>
        <dbReference type="EC" id="2.3.1.282"/>
    </reaction>
</comment>
<dbReference type="SUPFAM" id="SSF52777">
    <property type="entry name" value="CoA-dependent acyltransferases"/>
    <property type="match status" value="2"/>
</dbReference>
<dbReference type="Pfam" id="PF16911">
    <property type="entry name" value="PapA_C"/>
    <property type="match status" value="1"/>
</dbReference>
<protein>
    <recommendedName>
        <fullName evidence="6">Phthiocerol/phthiodiolone dimycocerosyl transferase</fullName>
        <ecNumber evidence="5">2.3.1.282</ecNumber>
    </recommendedName>
    <alternativeName>
        <fullName evidence="11">Acyltransferase PapA5</fullName>
    </alternativeName>
    <alternativeName>
        <fullName evidence="9">Phthiocerol/phthiodiolone O-acyltransferase</fullName>
    </alternativeName>
    <alternativeName>
        <fullName evidence="10">Polyketide synthase-associated protein A5</fullName>
    </alternativeName>
</protein>
<dbReference type="EC" id="2.3.1.282" evidence="5"/>
<dbReference type="InterPro" id="IPR023213">
    <property type="entry name" value="CAT-like_dom_sf"/>
</dbReference>
<evidence type="ECO:0000256" key="10">
    <source>
        <dbReference type="ARBA" id="ARBA00032317"/>
    </source>
</evidence>
<dbReference type="AlphaFoldDB" id="A0A7T4PC89"/>
<reference evidence="14 15" key="1">
    <citation type="submission" date="2020-12" db="EMBL/GenBank/DDBJ databases">
        <title>Identification and biosynthesis of polyene macrolides produced by Streptomyces alfalfae Men-myco-93-63.</title>
        <authorList>
            <person name="Liu D."/>
            <person name="Li Y."/>
            <person name="Liu L."/>
            <person name="Han X."/>
            <person name="Shen F."/>
        </authorList>
    </citation>
    <scope>NUCLEOTIDE SEQUENCE [LARGE SCALE GENOMIC DNA]</scope>
    <source>
        <strain evidence="14 15">Men-myco-93-63</strain>
    </source>
</reference>
<dbReference type="RefSeq" id="WP_198501718.1">
    <property type="nucleotide sequence ID" value="NZ_CP065959.1"/>
</dbReference>
<keyword evidence="7" id="KW-0808">Transferase</keyword>
<comment type="catalytic activity">
    <reaction evidence="1">
        <text>2 a mycocerosyl-[mycocerosic acid synthase] + a phthiocerol = a dimycocerosyl phthiocerol + 2 holo-[mycocerosic acid synthase].</text>
        <dbReference type="EC" id="2.3.1.282"/>
    </reaction>
</comment>
<dbReference type="EMBL" id="CP065959">
    <property type="protein sequence ID" value="QQC87571.1"/>
    <property type="molecule type" value="Genomic_DNA"/>
</dbReference>
<accession>A0A7T4PC89</accession>
<name>A0A7T4PC89_9ACTN</name>
<evidence type="ECO:0000256" key="1">
    <source>
        <dbReference type="ARBA" id="ARBA00000026"/>
    </source>
</evidence>
<dbReference type="InterPro" id="IPR052058">
    <property type="entry name" value="Alcohol_O-acetyltransferase"/>
</dbReference>
<dbReference type="PANTHER" id="PTHR28037">
    <property type="entry name" value="ALCOHOL O-ACETYLTRANSFERASE 1-RELATED"/>
    <property type="match status" value="1"/>
</dbReference>
<dbReference type="Proteomes" id="UP000596130">
    <property type="component" value="Chromosome"/>
</dbReference>
<evidence type="ECO:0000256" key="2">
    <source>
        <dbReference type="ARBA" id="ARBA00000625"/>
    </source>
</evidence>
<dbReference type="Gene3D" id="3.30.559.30">
    <property type="entry name" value="Nonribosomal peptide synthetase, condensation domain"/>
    <property type="match status" value="1"/>
</dbReference>
<dbReference type="Gene3D" id="3.30.559.10">
    <property type="entry name" value="Chloramphenicol acetyltransferase-like domain"/>
    <property type="match status" value="1"/>
</dbReference>
<feature type="region of interest" description="Disordered" evidence="12">
    <location>
        <begin position="186"/>
        <end position="207"/>
    </location>
</feature>
<evidence type="ECO:0000256" key="8">
    <source>
        <dbReference type="ARBA" id="ARBA00023315"/>
    </source>
</evidence>
<proteinExistence type="inferred from homology"/>
<organism evidence="14 15">
    <name type="scientific">Streptomyces alfalfae</name>
    <dbReference type="NCBI Taxonomy" id="1642299"/>
    <lineage>
        <taxon>Bacteria</taxon>
        <taxon>Bacillati</taxon>
        <taxon>Actinomycetota</taxon>
        <taxon>Actinomycetes</taxon>
        <taxon>Kitasatosporales</taxon>
        <taxon>Streptomycetaceae</taxon>
        <taxon>Streptomyces</taxon>
    </lineage>
</organism>
<evidence type="ECO:0000256" key="7">
    <source>
        <dbReference type="ARBA" id="ARBA00022679"/>
    </source>
</evidence>
<evidence type="ECO:0000259" key="13">
    <source>
        <dbReference type="Pfam" id="PF16911"/>
    </source>
</evidence>
<dbReference type="GO" id="GO:0016746">
    <property type="term" value="F:acyltransferase activity"/>
    <property type="evidence" value="ECO:0007669"/>
    <property type="project" value="UniProtKB-KW"/>
</dbReference>
<evidence type="ECO:0000256" key="3">
    <source>
        <dbReference type="ARBA" id="ARBA00001907"/>
    </source>
</evidence>
<evidence type="ECO:0000256" key="9">
    <source>
        <dbReference type="ARBA" id="ARBA00030465"/>
    </source>
</evidence>
<evidence type="ECO:0000313" key="15">
    <source>
        <dbReference type="Proteomes" id="UP000596130"/>
    </source>
</evidence>
<comment type="catalytic activity">
    <reaction evidence="2">
        <text>2 a mycocerosyl-[mycocerosic acid synthase] + a phenolphthiocerol = a dimycocerosyl phenolphthiocerol + 2 holo-[mycocerosic acid synthase].</text>
        <dbReference type="EC" id="2.3.1.282"/>
    </reaction>
</comment>
<comment type="similarity">
    <text evidence="4">Belongs to the acyltransferase PapA5 family.</text>
</comment>
<evidence type="ECO:0000313" key="14">
    <source>
        <dbReference type="EMBL" id="QQC87571.1"/>
    </source>
</evidence>
<sequence>MERCLSGHEAMMIAGDMRVVTVWELRGDIDARALRGALGHLVRRYPVLGGRLSLQGENAYVRLTDGEGPAVRLDRATDLGQELNAATNWSQGPLLRMALITREGTRDTPGRTHRLVTTLPRACVDGTSVIALHQAFWSLYADVCSGRPVTTEPVQPVLAPAIEEAFHHKYAPDELREYVTRRAATDARVPPARLPSPASEGPGPGPDMTFGTARVSVDAARTAALVDIAHRHALSVNSLLCGLFTAAVRPALTPARGPVPVCCGVAVDMRRRVTPPIPEEVLQSAASGMPVRLSVDVPADPLALGRELSRSVREGLAGGVPERELAAFPYMARQCPPTFFVTNLGRIAVPSLPDGLVATGLRVLPMSRIPTLFVVVTRFGDGLHIDLPISRAWYTDAQVDDLASRTHGVVDEVVAAHATPAAGPPAAGAGGRGATP</sequence>
<keyword evidence="8" id="KW-0012">Acyltransferase</keyword>
<evidence type="ECO:0000256" key="6">
    <source>
        <dbReference type="ARBA" id="ARBA00013449"/>
    </source>
</evidence>
<feature type="domain" description="Phthiocerol/phthiodiolone dimycocerosyl transferase C-terminal" evidence="13">
    <location>
        <begin position="208"/>
        <end position="372"/>
    </location>
</feature>
<dbReference type="PANTHER" id="PTHR28037:SF1">
    <property type="entry name" value="ALCOHOL O-ACETYLTRANSFERASE 1-RELATED"/>
    <property type="match status" value="1"/>
</dbReference>
<evidence type="ECO:0000256" key="11">
    <source>
        <dbReference type="ARBA" id="ARBA00033407"/>
    </source>
</evidence>
<evidence type="ECO:0000256" key="4">
    <source>
        <dbReference type="ARBA" id="ARBA00006558"/>
    </source>
</evidence>